<sequence>MRKKRLFSSILFFSILLIGCNQQVKDPLNWELKEFTFANQEDQEFGLADLKGKIWVADFVFTNCVTVCLPMMANMTELQEKLKEEKLDVELVSFSVDPEIDTPEILKEYALSYGADLSNWNLLTGYSQETIEQFALENFKTIAKKPLDDTQVIHGTSFYLINKEGIIIKNYNGLNVPYEEIIKDIKLLSKE</sequence>
<dbReference type="GO" id="GO:0046872">
    <property type="term" value="F:metal ion binding"/>
    <property type="evidence" value="ECO:0007669"/>
    <property type="project" value="UniProtKB-KW"/>
</dbReference>
<feature type="binding site" evidence="3">
    <location>
        <position position="68"/>
    </location>
    <ligand>
        <name>Cu cation</name>
        <dbReference type="ChEBI" id="CHEBI:23378"/>
    </ligand>
</feature>
<organism evidence="6 7">
    <name type="scientific">Metasolibacillus meyeri</name>
    <dbReference type="NCBI Taxonomy" id="1071052"/>
    <lineage>
        <taxon>Bacteria</taxon>
        <taxon>Bacillati</taxon>
        <taxon>Bacillota</taxon>
        <taxon>Bacilli</taxon>
        <taxon>Bacillales</taxon>
        <taxon>Caryophanaceae</taxon>
        <taxon>Metasolibacillus</taxon>
    </lineage>
</organism>
<dbReference type="AlphaFoldDB" id="A0AAW9NT26"/>
<dbReference type="Gene3D" id="3.40.30.10">
    <property type="entry name" value="Glutaredoxin"/>
    <property type="match status" value="1"/>
</dbReference>
<evidence type="ECO:0000313" key="6">
    <source>
        <dbReference type="EMBL" id="MEC1177948.1"/>
    </source>
</evidence>
<keyword evidence="7" id="KW-1185">Reference proteome</keyword>
<dbReference type="EMBL" id="JARSFG010000007">
    <property type="protein sequence ID" value="MEC1177948.1"/>
    <property type="molecule type" value="Genomic_DNA"/>
</dbReference>
<dbReference type="SUPFAM" id="SSF52833">
    <property type="entry name" value="Thioredoxin-like"/>
    <property type="match status" value="1"/>
</dbReference>
<feature type="disulfide bond" description="Redox-active" evidence="4">
    <location>
        <begin position="64"/>
        <end position="68"/>
    </location>
</feature>
<evidence type="ECO:0000256" key="1">
    <source>
        <dbReference type="ARBA" id="ARBA00010996"/>
    </source>
</evidence>
<evidence type="ECO:0000256" key="4">
    <source>
        <dbReference type="PIRSR" id="PIRSR603782-2"/>
    </source>
</evidence>
<dbReference type="CDD" id="cd02968">
    <property type="entry name" value="SCO"/>
    <property type="match status" value="1"/>
</dbReference>
<comment type="similarity">
    <text evidence="1">Belongs to the SCO1/2 family.</text>
</comment>
<name>A0AAW9NT26_9BACL</name>
<keyword evidence="3" id="KW-0479">Metal-binding</keyword>
<proteinExistence type="inferred from homology"/>
<feature type="binding site" evidence="3">
    <location>
        <position position="64"/>
    </location>
    <ligand>
        <name>Cu cation</name>
        <dbReference type="ChEBI" id="CHEBI:23378"/>
    </ligand>
</feature>
<evidence type="ECO:0000313" key="7">
    <source>
        <dbReference type="Proteomes" id="UP001344888"/>
    </source>
</evidence>
<dbReference type="PANTHER" id="PTHR12151:SF25">
    <property type="entry name" value="LINALOOL DEHYDRATASE_ISOMERASE DOMAIN-CONTAINING PROTEIN"/>
    <property type="match status" value="1"/>
</dbReference>
<protein>
    <submittedName>
        <fullName evidence="6">SCO family protein</fullName>
    </submittedName>
</protein>
<keyword evidence="2 3" id="KW-0186">Copper</keyword>
<feature type="domain" description="Thioredoxin" evidence="5">
    <location>
        <begin position="26"/>
        <end position="190"/>
    </location>
</feature>
<dbReference type="Proteomes" id="UP001344888">
    <property type="component" value="Unassembled WGS sequence"/>
</dbReference>
<evidence type="ECO:0000256" key="3">
    <source>
        <dbReference type="PIRSR" id="PIRSR603782-1"/>
    </source>
</evidence>
<dbReference type="InterPro" id="IPR013766">
    <property type="entry name" value="Thioredoxin_domain"/>
</dbReference>
<dbReference type="Pfam" id="PF02630">
    <property type="entry name" value="SCO1-SenC"/>
    <property type="match status" value="1"/>
</dbReference>
<gene>
    <name evidence="6" type="ORF">P9B03_05580</name>
</gene>
<feature type="binding site" evidence="3">
    <location>
        <position position="154"/>
    </location>
    <ligand>
        <name>Cu cation</name>
        <dbReference type="ChEBI" id="CHEBI:23378"/>
    </ligand>
</feature>
<evidence type="ECO:0000259" key="5">
    <source>
        <dbReference type="PROSITE" id="PS51352"/>
    </source>
</evidence>
<dbReference type="InterPro" id="IPR003782">
    <property type="entry name" value="SCO1/SenC"/>
</dbReference>
<accession>A0AAW9NT26</accession>
<dbReference type="InterPro" id="IPR036249">
    <property type="entry name" value="Thioredoxin-like_sf"/>
</dbReference>
<keyword evidence="4" id="KW-1015">Disulfide bond</keyword>
<dbReference type="PROSITE" id="PS51352">
    <property type="entry name" value="THIOREDOXIN_2"/>
    <property type="match status" value="1"/>
</dbReference>
<comment type="caution">
    <text evidence="6">The sequence shown here is derived from an EMBL/GenBank/DDBJ whole genome shotgun (WGS) entry which is preliminary data.</text>
</comment>
<dbReference type="PROSITE" id="PS51257">
    <property type="entry name" value="PROKAR_LIPOPROTEIN"/>
    <property type="match status" value="1"/>
</dbReference>
<dbReference type="PANTHER" id="PTHR12151">
    <property type="entry name" value="ELECTRON TRANSPORT PROTIN SCO1/SENC FAMILY MEMBER"/>
    <property type="match status" value="1"/>
</dbReference>
<dbReference type="RefSeq" id="WP_326122456.1">
    <property type="nucleotide sequence ID" value="NZ_JARSFG010000007.1"/>
</dbReference>
<reference evidence="6 7" key="1">
    <citation type="submission" date="2023-03" db="EMBL/GenBank/DDBJ databases">
        <title>Bacillus Genome Sequencing.</title>
        <authorList>
            <person name="Dunlap C."/>
        </authorList>
    </citation>
    <scope>NUCLEOTIDE SEQUENCE [LARGE SCALE GENOMIC DNA]</scope>
    <source>
        <strain evidence="6 7">B-59205</strain>
    </source>
</reference>
<evidence type="ECO:0000256" key="2">
    <source>
        <dbReference type="ARBA" id="ARBA00023008"/>
    </source>
</evidence>